<feature type="transmembrane region" description="Helical" evidence="1">
    <location>
        <begin position="32"/>
        <end position="54"/>
    </location>
</feature>
<keyword evidence="1" id="KW-0812">Transmembrane</keyword>
<proteinExistence type="predicted"/>
<reference evidence="2 3" key="1">
    <citation type="journal article" date="2016" name="Nat. Commun.">
        <title>Thousands of microbial genomes shed light on interconnected biogeochemical processes in an aquifer system.</title>
        <authorList>
            <person name="Anantharaman K."/>
            <person name="Brown C.T."/>
            <person name="Hug L.A."/>
            <person name="Sharon I."/>
            <person name="Castelle C.J."/>
            <person name="Probst A.J."/>
            <person name="Thomas B.C."/>
            <person name="Singh A."/>
            <person name="Wilkins M.J."/>
            <person name="Karaoz U."/>
            <person name="Brodie E.L."/>
            <person name="Williams K.H."/>
            <person name="Hubbard S.S."/>
            <person name="Banfield J.F."/>
        </authorList>
    </citation>
    <scope>NUCLEOTIDE SEQUENCE [LARGE SCALE GENOMIC DNA]</scope>
</reference>
<keyword evidence="1" id="KW-0472">Membrane</keyword>
<evidence type="ECO:0000313" key="3">
    <source>
        <dbReference type="Proteomes" id="UP000177565"/>
    </source>
</evidence>
<keyword evidence="1" id="KW-1133">Transmembrane helix</keyword>
<gene>
    <name evidence="2" type="ORF">A3C06_01185</name>
</gene>
<dbReference type="STRING" id="1802312.A3C06_01185"/>
<protein>
    <submittedName>
        <fullName evidence="2">Uncharacterized protein</fullName>
    </submittedName>
</protein>
<sequence>MRFFLTYGARKVHLAYKSPTVAGLLFYLLNNLYFIGFIQAIIFAVLAMLAFSSFTRAEAH</sequence>
<evidence type="ECO:0000313" key="2">
    <source>
        <dbReference type="EMBL" id="OHA27096.1"/>
    </source>
</evidence>
<dbReference type="Proteomes" id="UP000177565">
    <property type="component" value="Unassembled WGS sequence"/>
</dbReference>
<evidence type="ECO:0000256" key="1">
    <source>
        <dbReference type="SAM" id="Phobius"/>
    </source>
</evidence>
<accession>A0A1G2MTB5</accession>
<dbReference type="EMBL" id="MHRQ01000012">
    <property type="protein sequence ID" value="OHA27096.1"/>
    <property type="molecule type" value="Genomic_DNA"/>
</dbReference>
<comment type="caution">
    <text evidence="2">The sequence shown here is derived from an EMBL/GenBank/DDBJ whole genome shotgun (WGS) entry which is preliminary data.</text>
</comment>
<organism evidence="2 3">
    <name type="scientific">Candidatus Taylorbacteria bacterium RIFCSPHIGHO2_02_FULL_46_13</name>
    <dbReference type="NCBI Taxonomy" id="1802312"/>
    <lineage>
        <taxon>Bacteria</taxon>
        <taxon>Candidatus Tayloriibacteriota</taxon>
    </lineage>
</organism>
<name>A0A1G2MTB5_9BACT</name>
<dbReference type="AlphaFoldDB" id="A0A1G2MTB5"/>